<evidence type="ECO:0000313" key="2">
    <source>
        <dbReference type="Proteomes" id="UP000677082"/>
    </source>
</evidence>
<reference evidence="1 2" key="1">
    <citation type="submission" date="2021-03" db="EMBL/GenBank/DDBJ databases">
        <title>Whole genome shotgun sequence of Actinoplanes toevensis NBRC 105298.</title>
        <authorList>
            <person name="Komaki H."/>
            <person name="Tamura T."/>
        </authorList>
    </citation>
    <scope>NUCLEOTIDE SEQUENCE [LARGE SCALE GENOMIC DNA]</scope>
    <source>
        <strain evidence="1 2">NBRC 105298</strain>
    </source>
</reference>
<sequence length="168" mass="18052">MNLPEILDVVEDLLRRAEHPDITAITRYGDSNQPWGPSAERSKVKGVTGLKVAHQSTATAMLWGADLPGETPLDVPATLPEPKYRAARLAILVVQLLDAARPAQFKAWRLVALPDMGPTEQRGTFPSGVSIVTADGTRMLLCTSSTGAMVGDEPAEEPFPDWQVPALA</sequence>
<accession>A0A919T521</accession>
<gene>
    <name evidence="1" type="ORF">Ato02nite_005850</name>
</gene>
<keyword evidence="2" id="KW-1185">Reference proteome</keyword>
<evidence type="ECO:0000313" key="1">
    <source>
        <dbReference type="EMBL" id="GIM88792.1"/>
    </source>
</evidence>
<dbReference type="RefSeq" id="WP_213004775.1">
    <property type="nucleotide sequence ID" value="NZ_BOQN01000007.1"/>
</dbReference>
<comment type="caution">
    <text evidence="1">The sequence shown here is derived from an EMBL/GenBank/DDBJ whole genome shotgun (WGS) entry which is preliminary data.</text>
</comment>
<organism evidence="1 2">
    <name type="scientific">Paractinoplanes toevensis</name>
    <dbReference type="NCBI Taxonomy" id="571911"/>
    <lineage>
        <taxon>Bacteria</taxon>
        <taxon>Bacillati</taxon>
        <taxon>Actinomycetota</taxon>
        <taxon>Actinomycetes</taxon>
        <taxon>Micromonosporales</taxon>
        <taxon>Micromonosporaceae</taxon>
        <taxon>Paractinoplanes</taxon>
    </lineage>
</organism>
<proteinExistence type="predicted"/>
<protein>
    <submittedName>
        <fullName evidence="1">Uncharacterized protein</fullName>
    </submittedName>
</protein>
<dbReference type="AlphaFoldDB" id="A0A919T521"/>
<dbReference type="Proteomes" id="UP000677082">
    <property type="component" value="Unassembled WGS sequence"/>
</dbReference>
<dbReference type="EMBL" id="BOQN01000007">
    <property type="protein sequence ID" value="GIM88792.1"/>
    <property type="molecule type" value="Genomic_DNA"/>
</dbReference>
<name>A0A919T521_9ACTN</name>